<gene>
    <name evidence="2" type="ORF">TASK_LOCUS9274</name>
</gene>
<evidence type="ECO:0000313" key="4">
    <source>
        <dbReference type="WBParaSite" id="TASK_0000927301-mRNA-1"/>
    </source>
</evidence>
<protein>
    <submittedName>
        <fullName evidence="2 4">Uncharacterized protein</fullName>
    </submittedName>
</protein>
<dbReference type="Proteomes" id="UP000282613">
    <property type="component" value="Unassembled WGS sequence"/>
</dbReference>
<dbReference type="AlphaFoldDB" id="A0A0R3WEM0"/>
<organism evidence="4">
    <name type="scientific">Taenia asiatica</name>
    <name type="common">Asian tapeworm</name>
    <dbReference type="NCBI Taxonomy" id="60517"/>
    <lineage>
        <taxon>Eukaryota</taxon>
        <taxon>Metazoa</taxon>
        <taxon>Spiralia</taxon>
        <taxon>Lophotrochozoa</taxon>
        <taxon>Platyhelminthes</taxon>
        <taxon>Cestoda</taxon>
        <taxon>Eucestoda</taxon>
        <taxon>Cyclophyllidea</taxon>
        <taxon>Taeniidae</taxon>
        <taxon>Taenia</taxon>
    </lineage>
</organism>
<evidence type="ECO:0000313" key="3">
    <source>
        <dbReference type="Proteomes" id="UP000282613"/>
    </source>
</evidence>
<reference evidence="4" key="1">
    <citation type="submission" date="2017-02" db="UniProtKB">
        <authorList>
            <consortium name="WormBaseParasite"/>
        </authorList>
    </citation>
    <scope>IDENTIFICATION</scope>
</reference>
<dbReference type="WBParaSite" id="TASK_0000927301-mRNA-1">
    <property type="protein sequence ID" value="TASK_0000927301-mRNA-1"/>
    <property type="gene ID" value="TASK_0000927301"/>
</dbReference>
<feature type="compositionally biased region" description="Basic and acidic residues" evidence="1">
    <location>
        <begin position="1"/>
        <end position="25"/>
    </location>
</feature>
<name>A0A0R3WEM0_TAEAS</name>
<sequence>MDAKLEIVKHKASEESGRAGSGEKGDEGEEDVKEFRTVGPSPHQWGNKEVLIRFYVLSVTDVCRGAESSSILSSVGTEEQCNDREGSMLREQPGPSKSRPLVGCTHIFT</sequence>
<proteinExistence type="predicted"/>
<evidence type="ECO:0000256" key="1">
    <source>
        <dbReference type="SAM" id="MobiDB-lite"/>
    </source>
</evidence>
<feature type="region of interest" description="Disordered" evidence="1">
    <location>
        <begin position="1"/>
        <end position="40"/>
    </location>
</feature>
<dbReference type="EMBL" id="UYRS01019067">
    <property type="protein sequence ID" value="VDK42587.1"/>
    <property type="molecule type" value="Genomic_DNA"/>
</dbReference>
<reference evidence="2 3" key="2">
    <citation type="submission" date="2018-11" db="EMBL/GenBank/DDBJ databases">
        <authorList>
            <consortium name="Pathogen Informatics"/>
        </authorList>
    </citation>
    <scope>NUCLEOTIDE SEQUENCE [LARGE SCALE GENOMIC DNA]</scope>
</reference>
<keyword evidence="3" id="KW-1185">Reference proteome</keyword>
<evidence type="ECO:0000313" key="2">
    <source>
        <dbReference type="EMBL" id="VDK42587.1"/>
    </source>
</evidence>
<feature type="region of interest" description="Disordered" evidence="1">
    <location>
        <begin position="82"/>
        <end position="109"/>
    </location>
</feature>
<accession>A0A0R3WEM0</accession>